<evidence type="ECO:0000256" key="7">
    <source>
        <dbReference type="ARBA" id="ARBA00023136"/>
    </source>
</evidence>
<dbReference type="PANTHER" id="PTHR23130">
    <property type="entry name" value="CYTOCHROME B561 AND DOMON DOMAIN-CONTAINING PROTEIN"/>
    <property type="match status" value="1"/>
</dbReference>
<gene>
    <name evidence="12" type="primary">LOC125544543</name>
</gene>
<keyword evidence="4" id="KW-0732">Signal</keyword>
<protein>
    <recommendedName>
        <fullName evidence="14">Cytochrome b561 and DOMON domain-containing protein</fullName>
    </recommendedName>
</protein>
<dbReference type="PROSITE" id="PS50939">
    <property type="entry name" value="CYTOCHROME_B561"/>
    <property type="match status" value="1"/>
</dbReference>
<name>A0A8R7TWN8_TRIUA</name>
<dbReference type="PROSITE" id="PS50836">
    <property type="entry name" value="DOMON"/>
    <property type="match status" value="1"/>
</dbReference>
<evidence type="ECO:0000256" key="1">
    <source>
        <dbReference type="ARBA" id="ARBA00004370"/>
    </source>
</evidence>
<dbReference type="GO" id="GO:0016020">
    <property type="term" value="C:membrane"/>
    <property type="evidence" value="ECO:0007669"/>
    <property type="project" value="UniProtKB-SubCell"/>
</dbReference>
<accession>A0A8R7TWN8</accession>
<dbReference type="CDD" id="cd08760">
    <property type="entry name" value="Cyt_b561_FRRS1_like"/>
    <property type="match status" value="1"/>
</dbReference>
<dbReference type="EnsemblPlants" id="TuG1812G0300003120.01.T01">
    <property type="protein sequence ID" value="TuG1812G0300003120.01.T01"/>
    <property type="gene ID" value="TuG1812G0300003120.01"/>
</dbReference>
<reference evidence="12" key="2">
    <citation type="submission" date="2018-03" db="EMBL/GenBank/DDBJ databases">
        <title>The Triticum urartu genome reveals the dynamic nature of wheat genome evolution.</title>
        <authorList>
            <person name="Ling H."/>
            <person name="Ma B."/>
            <person name="Shi X."/>
            <person name="Liu H."/>
            <person name="Dong L."/>
            <person name="Sun H."/>
            <person name="Cao Y."/>
            <person name="Gao Q."/>
            <person name="Zheng S."/>
            <person name="Li Y."/>
            <person name="Yu Y."/>
            <person name="Du H."/>
            <person name="Qi M."/>
            <person name="Li Y."/>
            <person name="Yu H."/>
            <person name="Cui Y."/>
            <person name="Wang N."/>
            <person name="Chen C."/>
            <person name="Wu H."/>
            <person name="Zhao Y."/>
            <person name="Zhang J."/>
            <person name="Li Y."/>
            <person name="Zhou W."/>
            <person name="Zhang B."/>
            <person name="Hu W."/>
            <person name="Eijk M."/>
            <person name="Tang J."/>
            <person name="Witsenboer H."/>
            <person name="Zhao S."/>
            <person name="Li Z."/>
            <person name="Zhang A."/>
            <person name="Wang D."/>
            <person name="Liang C."/>
        </authorList>
    </citation>
    <scope>NUCLEOTIDE SEQUENCE [LARGE SCALE GENOMIC DNA]</scope>
    <source>
        <strain evidence="12">cv. G1812</strain>
    </source>
</reference>
<dbReference type="Gramene" id="TuG1812G0300003120.01.T01">
    <property type="protein sequence ID" value="TuG1812G0300003120.01.T01"/>
    <property type="gene ID" value="TuG1812G0300003120.01"/>
</dbReference>
<feature type="transmembrane region" description="Helical" evidence="9">
    <location>
        <begin position="368"/>
        <end position="395"/>
    </location>
</feature>
<dbReference type="InterPro" id="IPR006593">
    <property type="entry name" value="Cyt_b561/ferric_Rdtase_TM"/>
</dbReference>
<reference evidence="12" key="3">
    <citation type="submission" date="2022-06" db="UniProtKB">
        <authorList>
            <consortium name="EnsemblPlants"/>
        </authorList>
    </citation>
    <scope>IDENTIFICATION</scope>
</reference>
<feature type="transmembrane region" description="Helical" evidence="9">
    <location>
        <begin position="138"/>
        <end position="158"/>
    </location>
</feature>
<comment type="subcellular location">
    <subcellularLocation>
        <location evidence="1">Membrane</location>
    </subcellularLocation>
</comment>
<feature type="transmembrane region" description="Helical" evidence="9">
    <location>
        <begin position="407"/>
        <end position="426"/>
    </location>
</feature>
<keyword evidence="13" id="KW-1185">Reference proteome</keyword>
<proteinExistence type="predicted"/>
<evidence type="ECO:0000256" key="9">
    <source>
        <dbReference type="SAM" id="Phobius"/>
    </source>
</evidence>
<keyword evidence="6 9" id="KW-1133">Transmembrane helix</keyword>
<evidence type="ECO:0008006" key="14">
    <source>
        <dbReference type="Google" id="ProtNLM"/>
    </source>
</evidence>
<dbReference type="SMART" id="SM00664">
    <property type="entry name" value="DoH"/>
    <property type="match status" value="1"/>
</dbReference>
<evidence type="ECO:0000256" key="2">
    <source>
        <dbReference type="ARBA" id="ARBA00022448"/>
    </source>
</evidence>
<keyword evidence="5" id="KW-0249">Electron transport</keyword>
<sequence>MDRGRPLKKGEEAEKRRMRTHGDGIFATLVLRFGSRSSDTARHETRAPCTCLPAQLTGEEYLKHTITTHKLRPSSCSRHPPPLEPSPHQRGRGQKRIRTCLAFQLVIQVAVRLLPRLPGDTDRPLTASADRLAAMARAFGVGAAVLVVVSAFFAPALVTAQTGSCDDPLPTELVGNYSGLACSPVWNNFVLRYAQGGDNVLRVVLSAMYSSGWVGMAFSKDGLMVGSSAMVGWVGKKGQAHVKQFALNGKAPSMVVADRGFLVSNGHAHTVLVKQAKIYLAFQLNFDSQLKKQQVLFAFGSAIPVNDRLAEHQGKTSITFDFTTGSSSGSSFPSGLKRTHGALNLFAWGVLLPIGAIIARYCRGWDPLWFYLHGGIQFVGFILGLAGVVAGVSLYGKIQADVPAHRGLGIFVLVLGILQILAFFLRPNKDSKYRKYWNWYHHWVGRLVLFFAAVNIVLGIKVGGAGNPWKIGYGFSLAILLITIITLEVLVWTRRKNNSGATTTY</sequence>
<dbReference type="Pfam" id="PF03188">
    <property type="entry name" value="Cytochrom_B561"/>
    <property type="match status" value="1"/>
</dbReference>
<dbReference type="Gene3D" id="1.20.120.1770">
    <property type="match status" value="1"/>
</dbReference>
<feature type="domain" description="DOMON" evidence="10">
    <location>
        <begin position="187"/>
        <end position="300"/>
    </location>
</feature>
<feature type="region of interest" description="Disordered" evidence="8">
    <location>
        <begin position="1"/>
        <end position="20"/>
    </location>
</feature>
<dbReference type="CDD" id="cd09631">
    <property type="entry name" value="DOMON_DOH"/>
    <property type="match status" value="1"/>
</dbReference>
<dbReference type="Proteomes" id="UP000015106">
    <property type="component" value="Chromosome 3"/>
</dbReference>
<feature type="transmembrane region" description="Helical" evidence="9">
    <location>
        <begin position="471"/>
        <end position="492"/>
    </location>
</feature>
<evidence type="ECO:0000313" key="12">
    <source>
        <dbReference type="EnsemblPlants" id="TuG1812G0300003120.01.T01"/>
    </source>
</evidence>
<feature type="region of interest" description="Disordered" evidence="8">
    <location>
        <begin position="70"/>
        <end position="92"/>
    </location>
</feature>
<evidence type="ECO:0000256" key="3">
    <source>
        <dbReference type="ARBA" id="ARBA00022692"/>
    </source>
</evidence>
<evidence type="ECO:0000256" key="5">
    <source>
        <dbReference type="ARBA" id="ARBA00022982"/>
    </source>
</evidence>
<evidence type="ECO:0000256" key="4">
    <source>
        <dbReference type="ARBA" id="ARBA00022729"/>
    </source>
</evidence>
<feature type="domain" description="Cytochrome b561" evidence="11">
    <location>
        <begin position="303"/>
        <end position="496"/>
    </location>
</feature>
<evidence type="ECO:0000313" key="13">
    <source>
        <dbReference type="Proteomes" id="UP000015106"/>
    </source>
</evidence>
<organism evidence="12 13">
    <name type="scientific">Triticum urartu</name>
    <name type="common">Red wild einkorn</name>
    <name type="synonym">Crithodium urartu</name>
    <dbReference type="NCBI Taxonomy" id="4572"/>
    <lineage>
        <taxon>Eukaryota</taxon>
        <taxon>Viridiplantae</taxon>
        <taxon>Streptophyta</taxon>
        <taxon>Embryophyta</taxon>
        <taxon>Tracheophyta</taxon>
        <taxon>Spermatophyta</taxon>
        <taxon>Magnoliopsida</taxon>
        <taxon>Liliopsida</taxon>
        <taxon>Poales</taxon>
        <taxon>Poaceae</taxon>
        <taxon>BOP clade</taxon>
        <taxon>Pooideae</taxon>
        <taxon>Triticodae</taxon>
        <taxon>Triticeae</taxon>
        <taxon>Triticinae</taxon>
        <taxon>Triticum</taxon>
    </lineage>
</organism>
<dbReference type="InterPro" id="IPR045266">
    <property type="entry name" value="DOH_DOMON"/>
</dbReference>
<evidence type="ECO:0000256" key="6">
    <source>
        <dbReference type="ARBA" id="ARBA00022989"/>
    </source>
</evidence>
<evidence type="ECO:0000256" key="8">
    <source>
        <dbReference type="SAM" id="MobiDB-lite"/>
    </source>
</evidence>
<dbReference type="PANTHER" id="PTHR23130:SF115">
    <property type="entry name" value="OS01G0680900 PROTEIN"/>
    <property type="match status" value="1"/>
</dbReference>
<keyword evidence="2" id="KW-0813">Transport</keyword>
<keyword evidence="3 9" id="KW-0812">Transmembrane</keyword>
<reference evidence="13" key="1">
    <citation type="journal article" date="2013" name="Nature">
        <title>Draft genome of the wheat A-genome progenitor Triticum urartu.</title>
        <authorList>
            <person name="Ling H.Q."/>
            <person name="Zhao S."/>
            <person name="Liu D."/>
            <person name="Wang J."/>
            <person name="Sun H."/>
            <person name="Zhang C."/>
            <person name="Fan H."/>
            <person name="Li D."/>
            <person name="Dong L."/>
            <person name="Tao Y."/>
            <person name="Gao C."/>
            <person name="Wu H."/>
            <person name="Li Y."/>
            <person name="Cui Y."/>
            <person name="Guo X."/>
            <person name="Zheng S."/>
            <person name="Wang B."/>
            <person name="Yu K."/>
            <person name="Liang Q."/>
            <person name="Yang W."/>
            <person name="Lou X."/>
            <person name="Chen J."/>
            <person name="Feng M."/>
            <person name="Jian J."/>
            <person name="Zhang X."/>
            <person name="Luo G."/>
            <person name="Jiang Y."/>
            <person name="Liu J."/>
            <person name="Wang Z."/>
            <person name="Sha Y."/>
            <person name="Zhang B."/>
            <person name="Wu H."/>
            <person name="Tang D."/>
            <person name="Shen Q."/>
            <person name="Xue P."/>
            <person name="Zou S."/>
            <person name="Wang X."/>
            <person name="Liu X."/>
            <person name="Wang F."/>
            <person name="Yang Y."/>
            <person name="An X."/>
            <person name="Dong Z."/>
            <person name="Zhang K."/>
            <person name="Zhang X."/>
            <person name="Luo M.C."/>
            <person name="Dvorak J."/>
            <person name="Tong Y."/>
            <person name="Wang J."/>
            <person name="Yang H."/>
            <person name="Li Z."/>
            <person name="Wang D."/>
            <person name="Zhang A."/>
            <person name="Wang J."/>
        </authorList>
    </citation>
    <scope>NUCLEOTIDE SEQUENCE</scope>
    <source>
        <strain evidence="13">cv. G1812</strain>
    </source>
</reference>
<dbReference type="InterPro" id="IPR005018">
    <property type="entry name" value="DOMON_domain"/>
</dbReference>
<dbReference type="SMART" id="SM00665">
    <property type="entry name" value="B561"/>
    <property type="match status" value="1"/>
</dbReference>
<dbReference type="AlphaFoldDB" id="A0A8R7TWN8"/>
<evidence type="ECO:0000259" key="11">
    <source>
        <dbReference type="PROSITE" id="PS50939"/>
    </source>
</evidence>
<evidence type="ECO:0000259" key="10">
    <source>
        <dbReference type="PROSITE" id="PS50836"/>
    </source>
</evidence>
<feature type="transmembrane region" description="Helical" evidence="9">
    <location>
        <begin position="341"/>
        <end position="361"/>
    </location>
</feature>
<keyword evidence="7 9" id="KW-0472">Membrane</keyword>
<feature type="compositionally biased region" description="Basic and acidic residues" evidence="8">
    <location>
        <begin position="1"/>
        <end position="15"/>
    </location>
</feature>
<feature type="transmembrane region" description="Helical" evidence="9">
    <location>
        <begin position="447"/>
        <end position="465"/>
    </location>
</feature>